<dbReference type="SMART" id="SM00490">
    <property type="entry name" value="HELICc"/>
    <property type="match status" value="1"/>
</dbReference>
<dbReference type="SUPFAM" id="SSF52540">
    <property type="entry name" value="P-loop containing nucleoside triphosphate hydrolases"/>
    <property type="match status" value="2"/>
</dbReference>
<evidence type="ECO:0000259" key="5">
    <source>
        <dbReference type="PROSITE" id="PS51194"/>
    </source>
</evidence>
<feature type="domain" description="Helicase ATP-binding" evidence="4">
    <location>
        <begin position="490"/>
        <end position="665"/>
    </location>
</feature>
<feature type="region of interest" description="Disordered" evidence="3">
    <location>
        <begin position="349"/>
        <end position="383"/>
    </location>
</feature>
<sequence length="966" mass="106794">MNAKLTWHAEEQGLRFRVSDGAGRAIPESAWGATQVRHAAGPASIAPLLTLLDDAGLTVDPDGSLLVPHALVAAWDKHQIAQLGLPPVAPFHLNIRGQGVLSSPAFRFRHQLQSRGGVPVMGANRQGVILRVGAALYSLPDPLFSLIEGMERYNATPESDMDARFAAWGELQALLPEDAVVDQQLRSMNIARADALTLDVGGGDDFDPVLLEQPELDQAARERGETSVPRDLLPPAAQRNFGQRFRAFPDARRRYALSGNWFVMVPEPLRAVLNVVRQMQDAPPERRRAFIANPYAGIKEQLADQIDPERIEGLFQETPAFLSERVEKLGEWHPKLQAFVPQGMMDWFPADERTEPSGGDDGSRGGGAGGDGEEPTVGVPTSAGVVNVKPWEVPDLVKGIRKARQGGEAIFDWNGQLVPADEETEQAFERIQQAKPEPARPVVPIIKDNLDEVGFKSARRLRPGTPGGLPRVLKSNLFQHQHTGLDWLQQHWVAGTSGALLADDMGLGKTIQTLAFLSWVDEQTADNDTHKPHLIVAPTGLLKNWEAEAEQHLAEPGLGDLFRAYGADLRQLREMSGHERRRYLRDRAHWVLTTYETLRDKISLFVDVPWRVVVFDEAQRIKNPGARVTDMAKSLDAELTLAVTGTPVENSLTDLWCIVDAVQPGLLGAHSDFKSTYAVQADADPNVLQPLQSKLERDTRPPALLRRMKQDHLEGLPEKYVHRAEREMPADQVTAYDAIVAAARTSAGQAGAVLGALQGLRRVSLLPDDTEDDGLTDATVQRSARLQALIDVLDEVAEKSEKALVFLEFLKVQEMLVPYLRQRYRLPRDPLRIHGGTLGAVRKKHVDEFQNGKKGEFDVMILSPKAAGVGLTLTAANHVVHLSRWWNPAVEDQCTDRVYRIGQQSEVHVHLPLAIHPRFREQSFDLNLDRLLERKRSLCTSLFAPPAASEEDLSRLAEESLGSRSA</sequence>
<dbReference type="InterPro" id="IPR001650">
    <property type="entry name" value="Helicase_C-like"/>
</dbReference>
<gene>
    <name evidence="6" type="ORF">Thimo_1779</name>
</gene>
<dbReference type="GO" id="GO:0016787">
    <property type="term" value="F:hydrolase activity"/>
    <property type="evidence" value="ECO:0007669"/>
    <property type="project" value="UniProtKB-KW"/>
</dbReference>
<dbReference type="KEGG" id="tmb:Thimo_1779"/>
<feature type="region of interest" description="Disordered" evidence="3">
    <location>
        <begin position="947"/>
        <end position="966"/>
    </location>
</feature>
<accession>L0GYV0</accession>
<protein>
    <submittedName>
        <fullName evidence="6">DNA/RNA helicase, superfamily II, SNF2 family</fullName>
    </submittedName>
</protein>
<dbReference type="InterPro" id="IPR014001">
    <property type="entry name" value="Helicase_ATP-bd"/>
</dbReference>
<dbReference type="InterPro" id="IPR027417">
    <property type="entry name" value="P-loop_NTPase"/>
</dbReference>
<dbReference type="PANTHER" id="PTHR45629">
    <property type="entry name" value="SNF2/RAD54 FAMILY MEMBER"/>
    <property type="match status" value="1"/>
</dbReference>
<evidence type="ECO:0000313" key="6">
    <source>
        <dbReference type="EMBL" id="AGA90550.1"/>
    </source>
</evidence>
<evidence type="ECO:0000256" key="2">
    <source>
        <dbReference type="ARBA" id="ARBA00022806"/>
    </source>
</evidence>
<dbReference type="InterPro" id="IPR049730">
    <property type="entry name" value="SNF2/RAD54-like_C"/>
</dbReference>
<dbReference type="SMART" id="SM00487">
    <property type="entry name" value="DEXDc"/>
    <property type="match status" value="1"/>
</dbReference>
<feature type="domain" description="Helicase C-terminal" evidence="5">
    <location>
        <begin position="788"/>
        <end position="939"/>
    </location>
</feature>
<dbReference type="GO" id="GO:0004386">
    <property type="term" value="F:helicase activity"/>
    <property type="evidence" value="ECO:0007669"/>
    <property type="project" value="UniProtKB-KW"/>
</dbReference>
<dbReference type="EMBL" id="CP003051">
    <property type="protein sequence ID" value="AGA90550.1"/>
    <property type="molecule type" value="Genomic_DNA"/>
</dbReference>
<dbReference type="CDD" id="cd18793">
    <property type="entry name" value="SF2_C_SNF"/>
    <property type="match status" value="1"/>
</dbReference>
<keyword evidence="7" id="KW-1185">Reference proteome</keyword>
<dbReference type="Gene3D" id="3.40.50.300">
    <property type="entry name" value="P-loop containing nucleotide triphosphate hydrolases"/>
    <property type="match status" value="1"/>
</dbReference>
<proteinExistence type="predicted"/>
<evidence type="ECO:0000256" key="3">
    <source>
        <dbReference type="SAM" id="MobiDB-lite"/>
    </source>
</evidence>
<dbReference type="eggNOG" id="COG0553">
    <property type="taxonomic scope" value="Bacteria"/>
</dbReference>
<organism evidence="6 7">
    <name type="scientific">Thioflavicoccus mobilis 8321</name>
    <dbReference type="NCBI Taxonomy" id="765912"/>
    <lineage>
        <taxon>Bacteria</taxon>
        <taxon>Pseudomonadati</taxon>
        <taxon>Pseudomonadota</taxon>
        <taxon>Gammaproteobacteria</taxon>
        <taxon>Chromatiales</taxon>
        <taxon>Chromatiaceae</taxon>
        <taxon>Thioflavicoccus</taxon>
    </lineage>
</organism>
<dbReference type="GO" id="GO:0005524">
    <property type="term" value="F:ATP binding"/>
    <property type="evidence" value="ECO:0007669"/>
    <property type="project" value="InterPro"/>
</dbReference>
<dbReference type="Proteomes" id="UP000010816">
    <property type="component" value="Chromosome"/>
</dbReference>
<name>L0GYV0_9GAMM</name>
<dbReference type="OrthoDB" id="9772064at2"/>
<reference evidence="6 7" key="1">
    <citation type="submission" date="2011-09" db="EMBL/GenBank/DDBJ databases">
        <title>Complete sequence of chromosome of Thioflavicoccus mobilis 8321.</title>
        <authorList>
            <consortium name="US DOE Joint Genome Institute"/>
            <person name="Lucas S."/>
            <person name="Han J."/>
            <person name="Lapidus A."/>
            <person name="Cheng J.-F."/>
            <person name="Goodwin L."/>
            <person name="Pitluck S."/>
            <person name="Peters L."/>
            <person name="Ovchinnikova G."/>
            <person name="Lu M."/>
            <person name="Detter J.C."/>
            <person name="Han C."/>
            <person name="Tapia R."/>
            <person name="Land M."/>
            <person name="Hauser L."/>
            <person name="Kyrpides N."/>
            <person name="Ivanova N."/>
            <person name="Pagani I."/>
            <person name="Vogl K."/>
            <person name="Liu Z."/>
            <person name="Imhoff J."/>
            <person name="Thiel V."/>
            <person name="Frigaard N.-U."/>
            <person name="Bryant D."/>
            <person name="Woyke T."/>
        </authorList>
    </citation>
    <scope>NUCLEOTIDE SEQUENCE [LARGE SCALE GENOMIC DNA]</scope>
    <source>
        <strain evidence="6 7">8321</strain>
    </source>
</reference>
<dbReference type="PROSITE" id="PS51192">
    <property type="entry name" value="HELICASE_ATP_BIND_1"/>
    <property type="match status" value="1"/>
</dbReference>
<dbReference type="HOGENOM" id="CLU_000315_21_6_6"/>
<dbReference type="InterPro" id="IPR038718">
    <property type="entry name" value="SNF2-like_sf"/>
</dbReference>
<evidence type="ECO:0000313" key="7">
    <source>
        <dbReference type="Proteomes" id="UP000010816"/>
    </source>
</evidence>
<dbReference type="PROSITE" id="PS51194">
    <property type="entry name" value="HELICASE_CTER"/>
    <property type="match status" value="1"/>
</dbReference>
<evidence type="ECO:0000256" key="1">
    <source>
        <dbReference type="ARBA" id="ARBA00022801"/>
    </source>
</evidence>
<evidence type="ECO:0000259" key="4">
    <source>
        <dbReference type="PROSITE" id="PS51192"/>
    </source>
</evidence>
<keyword evidence="2 6" id="KW-0067">ATP-binding</keyword>
<dbReference type="RefSeq" id="WP_015280691.1">
    <property type="nucleotide sequence ID" value="NC_019940.1"/>
</dbReference>
<keyword evidence="2 6" id="KW-0347">Helicase</keyword>
<dbReference type="AlphaFoldDB" id="L0GYV0"/>
<keyword evidence="2 6" id="KW-0547">Nucleotide-binding</keyword>
<dbReference type="Gene3D" id="3.40.50.10810">
    <property type="entry name" value="Tandem AAA-ATPase domain"/>
    <property type="match status" value="1"/>
</dbReference>
<dbReference type="Pfam" id="PF00176">
    <property type="entry name" value="SNF2-rel_dom"/>
    <property type="match status" value="1"/>
</dbReference>
<dbReference type="PANTHER" id="PTHR45629:SF7">
    <property type="entry name" value="DNA EXCISION REPAIR PROTEIN ERCC-6-RELATED"/>
    <property type="match status" value="1"/>
</dbReference>
<keyword evidence="1" id="KW-0378">Hydrolase</keyword>
<dbReference type="STRING" id="765912.Thimo_1779"/>
<dbReference type="Pfam" id="PF00271">
    <property type="entry name" value="Helicase_C"/>
    <property type="match status" value="1"/>
</dbReference>
<dbReference type="InterPro" id="IPR000330">
    <property type="entry name" value="SNF2_N"/>
</dbReference>
<dbReference type="InterPro" id="IPR050496">
    <property type="entry name" value="SNF2_RAD54_helicase_repair"/>
</dbReference>